<feature type="domain" description="DUF222" evidence="1">
    <location>
        <begin position="59"/>
        <end position="319"/>
    </location>
</feature>
<evidence type="ECO:0000259" key="1">
    <source>
        <dbReference type="Pfam" id="PF02720"/>
    </source>
</evidence>
<dbReference type="InterPro" id="IPR003615">
    <property type="entry name" value="HNH_nuc"/>
</dbReference>
<evidence type="ECO:0000313" key="2">
    <source>
        <dbReference type="EMBL" id="MFC0540101.1"/>
    </source>
</evidence>
<dbReference type="InterPro" id="IPR003870">
    <property type="entry name" value="DUF222"/>
</dbReference>
<reference evidence="2 3" key="1">
    <citation type="submission" date="2024-09" db="EMBL/GenBank/DDBJ databases">
        <authorList>
            <person name="Sun Q."/>
            <person name="Mori K."/>
        </authorList>
    </citation>
    <scope>NUCLEOTIDE SEQUENCE [LARGE SCALE GENOMIC DNA]</scope>
    <source>
        <strain evidence="2 3">TBRC 1432</strain>
    </source>
</reference>
<keyword evidence="3" id="KW-1185">Reference proteome</keyword>
<dbReference type="RefSeq" id="WP_379793727.1">
    <property type="nucleotide sequence ID" value="NZ_JBHLUD010000001.1"/>
</dbReference>
<accession>A0ABV6MJL5</accession>
<dbReference type="Proteomes" id="UP001589810">
    <property type="component" value="Unassembled WGS sequence"/>
</dbReference>
<dbReference type="Pfam" id="PF02720">
    <property type="entry name" value="DUF222"/>
    <property type="match status" value="1"/>
</dbReference>
<dbReference type="EMBL" id="JBHLUD010000001">
    <property type="protein sequence ID" value="MFC0540101.1"/>
    <property type="molecule type" value="Genomic_DNA"/>
</dbReference>
<protein>
    <submittedName>
        <fullName evidence="2">DUF222 domain-containing protein</fullName>
    </submittedName>
</protein>
<comment type="caution">
    <text evidence="2">The sequence shown here is derived from an EMBL/GenBank/DDBJ whole genome shotgun (WGS) entry which is preliminary data.</text>
</comment>
<proteinExistence type="predicted"/>
<dbReference type="CDD" id="cd00085">
    <property type="entry name" value="HNHc"/>
    <property type="match status" value="1"/>
</dbReference>
<sequence length="401" mass="44481">SQLSSPKAIAPQQLLTLSSDTHTSSRSLGGRRIAGMDRKVARIIEIEHHKRALAAEQLRLTAEIATDEYVATDLALALQLSPSNAEDYVDWATRVETFFPDVIDAMAAGIISERSAHAIVDPTRFYPEELAQRVVSATLATAAGRTPQQLRRSSLGRLQRADPALHFLKREEARRNRKVVIYDEEDSMATLACQQPAEIAQAMYTKIDRIAQQETKNGRTIDEVRADVMAGLILEDPKTAGLKPLIQVTVPITALLGVDERPGQLDAGQLIPAPVVRELMSHPGTVFHRLLTDKAGQLLEYSPEIYRPKADVDRFIRTRHRTCVMPCCSHPSRSCDIDHAVAWPEGKSTGTNLGPLDRKHHRYKHATKAKVTIADDGTTTLETRWGLTYTTKPEPVEEPPF</sequence>
<gene>
    <name evidence="2" type="ORF">ACFFH7_01345</name>
</gene>
<evidence type="ECO:0000313" key="3">
    <source>
        <dbReference type="Proteomes" id="UP001589810"/>
    </source>
</evidence>
<feature type="non-terminal residue" evidence="2">
    <location>
        <position position="1"/>
    </location>
</feature>
<name>A0ABV6MJL5_9PSEU</name>
<organism evidence="2 3">
    <name type="scientific">Kutzneria chonburiensis</name>
    <dbReference type="NCBI Taxonomy" id="1483604"/>
    <lineage>
        <taxon>Bacteria</taxon>
        <taxon>Bacillati</taxon>
        <taxon>Actinomycetota</taxon>
        <taxon>Actinomycetes</taxon>
        <taxon>Pseudonocardiales</taxon>
        <taxon>Pseudonocardiaceae</taxon>
        <taxon>Kutzneria</taxon>
    </lineage>
</organism>